<name>A0AAN9VMX4_9ORTH</name>
<sequence length="332" mass="35082">MAEAGGLPASSPLLEMASLRLPDSEELDLDARRRGDAAGVLTSSSTPLHLAARAHAYRPAPAPHPLTNFSRSIMAESSGYLTDLFGNTIKVATNHSAAGHDAADKGEQGDALYNGSLALNASGNVTAALGGDLFYRHSLAMTLVYCVAYVLVFAVGLIGNCFVIAVVFRTPRMRTVTNFFIVNLAVADILVIVFCLPATLMSNIFVREYGGGRASRSACAMDPPTAAPGRPPSPAPPTSLGLLRRQGGDGGGARRGRGPPRDRIGRARRHRLGLAMAPRRRGWSPVPAPAPTPSPPLPCLTLAAGMRRQSHALRRGHWAREVLCTSTILLKS</sequence>
<gene>
    <name evidence="12" type="ORF">R5R35_014514</name>
</gene>
<feature type="domain" description="G-protein coupled receptors family 1 profile" evidence="11">
    <location>
        <begin position="159"/>
        <end position="201"/>
    </location>
</feature>
<keyword evidence="4 10" id="KW-1133">Transmembrane helix</keyword>
<dbReference type="AlphaFoldDB" id="A0AAN9VMX4"/>
<keyword evidence="6 10" id="KW-0472">Membrane</keyword>
<dbReference type="GO" id="GO:0016020">
    <property type="term" value="C:membrane"/>
    <property type="evidence" value="ECO:0007669"/>
    <property type="project" value="UniProtKB-SubCell"/>
</dbReference>
<feature type="transmembrane region" description="Helical" evidence="10">
    <location>
        <begin position="143"/>
        <end position="168"/>
    </location>
</feature>
<dbReference type="InterPro" id="IPR000276">
    <property type="entry name" value="GPCR_Rhodpsn"/>
</dbReference>
<evidence type="ECO:0000256" key="3">
    <source>
        <dbReference type="ARBA" id="ARBA00022692"/>
    </source>
</evidence>
<evidence type="ECO:0000256" key="9">
    <source>
        <dbReference type="SAM" id="MobiDB-lite"/>
    </source>
</evidence>
<dbReference type="EMBL" id="JAZDUA010000168">
    <property type="protein sequence ID" value="KAK7865706.1"/>
    <property type="molecule type" value="Genomic_DNA"/>
</dbReference>
<evidence type="ECO:0000256" key="8">
    <source>
        <dbReference type="ARBA" id="ARBA00023224"/>
    </source>
</evidence>
<evidence type="ECO:0000256" key="10">
    <source>
        <dbReference type="SAM" id="Phobius"/>
    </source>
</evidence>
<dbReference type="PRINTS" id="PR00237">
    <property type="entry name" value="GPCRRHODOPSN"/>
</dbReference>
<evidence type="ECO:0000256" key="6">
    <source>
        <dbReference type="ARBA" id="ARBA00023136"/>
    </source>
</evidence>
<protein>
    <recommendedName>
        <fullName evidence="11">G-protein coupled receptors family 1 profile domain-containing protein</fullName>
    </recommendedName>
</protein>
<dbReference type="PANTHER" id="PTHR24235:SF29">
    <property type="entry name" value="GH23382P"/>
    <property type="match status" value="1"/>
</dbReference>
<evidence type="ECO:0000313" key="13">
    <source>
        <dbReference type="Proteomes" id="UP001378592"/>
    </source>
</evidence>
<feature type="compositionally biased region" description="Pro residues" evidence="9">
    <location>
        <begin position="286"/>
        <end position="295"/>
    </location>
</feature>
<evidence type="ECO:0000256" key="2">
    <source>
        <dbReference type="ARBA" id="ARBA00010663"/>
    </source>
</evidence>
<keyword evidence="13" id="KW-1185">Reference proteome</keyword>
<dbReference type="Pfam" id="PF00001">
    <property type="entry name" value="7tm_1"/>
    <property type="match status" value="1"/>
</dbReference>
<keyword evidence="8" id="KW-0807">Transducer</keyword>
<evidence type="ECO:0000259" key="11">
    <source>
        <dbReference type="PROSITE" id="PS50262"/>
    </source>
</evidence>
<comment type="caution">
    <text evidence="12">The sequence shown here is derived from an EMBL/GenBank/DDBJ whole genome shotgun (WGS) entry which is preliminary data.</text>
</comment>
<organism evidence="12 13">
    <name type="scientific">Gryllus longicercus</name>
    <dbReference type="NCBI Taxonomy" id="2509291"/>
    <lineage>
        <taxon>Eukaryota</taxon>
        <taxon>Metazoa</taxon>
        <taxon>Ecdysozoa</taxon>
        <taxon>Arthropoda</taxon>
        <taxon>Hexapoda</taxon>
        <taxon>Insecta</taxon>
        <taxon>Pterygota</taxon>
        <taxon>Neoptera</taxon>
        <taxon>Polyneoptera</taxon>
        <taxon>Orthoptera</taxon>
        <taxon>Ensifera</taxon>
        <taxon>Gryllidea</taxon>
        <taxon>Grylloidea</taxon>
        <taxon>Gryllidae</taxon>
        <taxon>Gryllinae</taxon>
        <taxon>Gryllus</taxon>
    </lineage>
</organism>
<dbReference type="PANTHER" id="PTHR24235">
    <property type="entry name" value="NEUROPEPTIDE Y RECEPTOR"/>
    <property type="match status" value="1"/>
</dbReference>
<keyword evidence="5" id="KW-0297">G-protein coupled receptor</keyword>
<dbReference type="InterPro" id="IPR017452">
    <property type="entry name" value="GPCR_Rhodpsn_7TM"/>
</dbReference>
<dbReference type="Proteomes" id="UP001378592">
    <property type="component" value="Unassembled WGS sequence"/>
</dbReference>
<dbReference type="SUPFAM" id="SSF81321">
    <property type="entry name" value="Family A G protein-coupled receptor-like"/>
    <property type="match status" value="1"/>
</dbReference>
<keyword evidence="3 10" id="KW-0812">Transmembrane</keyword>
<comment type="subcellular location">
    <subcellularLocation>
        <location evidence="1">Membrane</location>
        <topology evidence="1">Multi-pass membrane protein</topology>
    </subcellularLocation>
</comment>
<feature type="compositionally biased region" description="Pro residues" evidence="9">
    <location>
        <begin position="225"/>
        <end position="237"/>
    </location>
</feature>
<evidence type="ECO:0000313" key="12">
    <source>
        <dbReference type="EMBL" id="KAK7865706.1"/>
    </source>
</evidence>
<evidence type="ECO:0000256" key="4">
    <source>
        <dbReference type="ARBA" id="ARBA00022989"/>
    </source>
</evidence>
<dbReference type="Gene3D" id="1.20.1070.10">
    <property type="entry name" value="Rhodopsin 7-helix transmembrane proteins"/>
    <property type="match status" value="1"/>
</dbReference>
<feature type="region of interest" description="Disordered" evidence="9">
    <location>
        <begin position="217"/>
        <end position="295"/>
    </location>
</feature>
<accession>A0AAN9VMX4</accession>
<comment type="similarity">
    <text evidence="2">Belongs to the G-protein coupled receptor 1 family.</text>
</comment>
<keyword evidence="7" id="KW-0675">Receptor</keyword>
<proteinExistence type="inferred from homology"/>
<feature type="transmembrane region" description="Helical" evidence="10">
    <location>
        <begin position="180"/>
        <end position="206"/>
    </location>
</feature>
<reference evidence="12 13" key="1">
    <citation type="submission" date="2024-03" db="EMBL/GenBank/DDBJ databases">
        <title>The genome assembly and annotation of the cricket Gryllus longicercus Weissman &amp; Gray.</title>
        <authorList>
            <person name="Szrajer S."/>
            <person name="Gray D."/>
            <person name="Ylla G."/>
        </authorList>
    </citation>
    <scope>NUCLEOTIDE SEQUENCE [LARGE SCALE GENOMIC DNA]</scope>
    <source>
        <strain evidence="12">DAG 2021-001</strain>
        <tissue evidence="12">Whole body minus gut</tissue>
    </source>
</reference>
<feature type="compositionally biased region" description="Basic residues" evidence="9">
    <location>
        <begin position="266"/>
        <end position="282"/>
    </location>
</feature>
<dbReference type="PROSITE" id="PS50262">
    <property type="entry name" value="G_PROTEIN_RECEP_F1_2"/>
    <property type="match status" value="1"/>
</dbReference>
<evidence type="ECO:0000256" key="1">
    <source>
        <dbReference type="ARBA" id="ARBA00004141"/>
    </source>
</evidence>
<dbReference type="GO" id="GO:0004930">
    <property type="term" value="F:G protein-coupled receptor activity"/>
    <property type="evidence" value="ECO:0007669"/>
    <property type="project" value="UniProtKB-KW"/>
</dbReference>
<evidence type="ECO:0000256" key="5">
    <source>
        <dbReference type="ARBA" id="ARBA00023040"/>
    </source>
</evidence>
<evidence type="ECO:0000256" key="7">
    <source>
        <dbReference type="ARBA" id="ARBA00023170"/>
    </source>
</evidence>